<dbReference type="Pfam" id="PF01551">
    <property type="entry name" value="Peptidase_M23"/>
    <property type="match status" value="1"/>
</dbReference>
<dbReference type="STRING" id="1332264.BW730_15220"/>
<dbReference type="InterPro" id="IPR016047">
    <property type="entry name" value="M23ase_b-sheet_dom"/>
</dbReference>
<name>A0A1Q2CRB6_9ACTN</name>
<feature type="compositionally biased region" description="Low complexity" evidence="1">
    <location>
        <begin position="222"/>
        <end position="235"/>
    </location>
</feature>
<dbReference type="AlphaFoldDB" id="A0A1Q2CRB6"/>
<feature type="domain" description="M23ase beta-sheet core" evidence="2">
    <location>
        <begin position="274"/>
        <end position="363"/>
    </location>
</feature>
<feature type="region of interest" description="Disordered" evidence="1">
    <location>
        <begin position="78"/>
        <end position="235"/>
    </location>
</feature>
<feature type="compositionally biased region" description="Pro residues" evidence="1">
    <location>
        <begin position="142"/>
        <end position="156"/>
    </location>
</feature>
<dbReference type="RefSeq" id="WP_077686998.1">
    <property type="nucleotide sequence ID" value="NZ_CP019606.1"/>
</dbReference>
<gene>
    <name evidence="3" type="ORF">BW730_15220</name>
</gene>
<dbReference type="GO" id="GO:0004222">
    <property type="term" value="F:metalloendopeptidase activity"/>
    <property type="evidence" value="ECO:0007669"/>
    <property type="project" value="TreeGrafter"/>
</dbReference>
<dbReference type="Gene3D" id="2.70.70.10">
    <property type="entry name" value="Glucose Permease (Domain IIA)"/>
    <property type="match status" value="1"/>
</dbReference>
<dbReference type="OrthoDB" id="1099523at2"/>
<dbReference type="InterPro" id="IPR011055">
    <property type="entry name" value="Dup_hybrid_motif"/>
</dbReference>
<organism evidence="3 4">
    <name type="scientific">Tessaracoccus aquimaris</name>
    <dbReference type="NCBI Taxonomy" id="1332264"/>
    <lineage>
        <taxon>Bacteria</taxon>
        <taxon>Bacillati</taxon>
        <taxon>Actinomycetota</taxon>
        <taxon>Actinomycetes</taxon>
        <taxon>Propionibacteriales</taxon>
        <taxon>Propionibacteriaceae</taxon>
        <taxon>Tessaracoccus</taxon>
    </lineage>
</organism>
<evidence type="ECO:0000259" key="2">
    <source>
        <dbReference type="Pfam" id="PF01551"/>
    </source>
</evidence>
<feature type="region of interest" description="Disordered" evidence="1">
    <location>
        <begin position="1"/>
        <end position="31"/>
    </location>
</feature>
<evidence type="ECO:0000256" key="1">
    <source>
        <dbReference type="SAM" id="MobiDB-lite"/>
    </source>
</evidence>
<dbReference type="PANTHER" id="PTHR21666:SF270">
    <property type="entry name" value="MUREIN HYDROLASE ACTIVATOR ENVC"/>
    <property type="match status" value="1"/>
</dbReference>
<keyword evidence="4" id="KW-1185">Reference proteome</keyword>
<protein>
    <recommendedName>
        <fullName evidence="2">M23ase beta-sheet core domain-containing protein</fullName>
    </recommendedName>
</protein>
<dbReference type="EMBL" id="CP019606">
    <property type="protein sequence ID" value="AQP48652.1"/>
    <property type="molecule type" value="Genomic_DNA"/>
</dbReference>
<dbReference type="SUPFAM" id="SSF51261">
    <property type="entry name" value="Duplicated hybrid motif"/>
    <property type="match status" value="1"/>
</dbReference>
<feature type="compositionally biased region" description="Low complexity" evidence="1">
    <location>
        <begin position="89"/>
        <end position="120"/>
    </location>
</feature>
<feature type="compositionally biased region" description="Low complexity" evidence="1">
    <location>
        <begin position="130"/>
        <end position="141"/>
    </location>
</feature>
<evidence type="ECO:0000313" key="4">
    <source>
        <dbReference type="Proteomes" id="UP000188145"/>
    </source>
</evidence>
<dbReference type="Proteomes" id="UP000188145">
    <property type="component" value="Chromosome"/>
</dbReference>
<dbReference type="CDD" id="cd12797">
    <property type="entry name" value="M23_peptidase"/>
    <property type="match status" value="1"/>
</dbReference>
<dbReference type="PANTHER" id="PTHR21666">
    <property type="entry name" value="PEPTIDASE-RELATED"/>
    <property type="match status" value="1"/>
</dbReference>
<accession>A0A1Q2CRB6</accession>
<feature type="compositionally biased region" description="Basic residues" evidence="1">
    <location>
        <begin position="17"/>
        <end position="29"/>
    </location>
</feature>
<dbReference type="InterPro" id="IPR050570">
    <property type="entry name" value="Cell_wall_metabolism_enzyme"/>
</dbReference>
<reference evidence="4" key="1">
    <citation type="submission" date="2017-02" db="EMBL/GenBank/DDBJ databases">
        <title>Tessaracoccus aquaemaris sp. nov., isolated from the intestine of a Korean rockfish, Sebastes schlegelii, in a marine aquaculture pond.</title>
        <authorList>
            <person name="Tak E.J."/>
            <person name="Bae J.-W."/>
        </authorList>
    </citation>
    <scope>NUCLEOTIDE SEQUENCE [LARGE SCALE GENOMIC DNA]</scope>
    <source>
        <strain evidence="4">NSG39</strain>
    </source>
</reference>
<dbReference type="KEGG" id="tes:BW730_15220"/>
<evidence type="ECO:0000313" key="3">
    <source>
        <dbReference type="EMBL" id="AQP48652.1"/>
    </source>
</evidence>
<sequence>MAQGNCEPGRGDDRLGRARGKHRVRRRQRPRDCITFDLRRPRLRLRRGLPEVLERQGFGRHRLRRQRQGRLDLWVRQLRGTDSGGGSGQESNGGDASDGTSAGSDSTGSDSTGSDSTGSDEQAGDGGSGDSDSNPSNTPSEDPTPAPSAAPTPAPSQTPTAKPTEQAKPEAVKPSKTSTSSKSSKDDDESTSRKSTTRHHSSSRHDSSSSSERSGSGDRDYSTSSTSASSSSSSTATVAATTSNLAVDGASLPLAKGTYRLSAQFGATGSWSRYHTGMDFSAPTGTPVFAVVDGTVVESSAGGWAGTHVIIEAADGSHTLYAHLSAKTVTPGTKVTAGQQIGKVGETGRAFGAHLHFEYYTPGTRPGDVYSASNPAAFLKELGLTL</sequence>
<proteinExistence type="predicted"/>